<comment type="caution">
    <text evidence="2">The sequence shown here is derived from an EMBL/GenBank/DDBJ whole genome shotgun (WGS) entry which is preliminary data.</text>
</comment>
<gene>
    <name evidence="2" type="ORF">CUC53_13515</name>
</gene>
<dbReference type="EMBL" id="PGGC01000123">
    <property type="protein sequence ID" value="PJG58294.1"/>
    <property type="molecule type" value="Genomic_DNA"/>
</dbReference>
<name>A0A2H9U2Q4_9GAMM</name>
<protein>
    <submittedName>
        <fullName evidence="2">DUF3157 domain-containing protein</fullName>
    </submittedName>
</protein>
<evidence type="ECO:0000313" key="3">
    <source>
        <dbReference type="Proteomes" id="UP000235861"/>
    </source>
</evidence>
<dbReference type="AlphaFoldDB" id="A0A2H9U2Q4"/>
<accession>A0A2H9U2Q4</accession>
<proteinExistence type="predicted"/>
<organism evidence="2 3">
    <name type="scientific">Aeromonas cavernicola</name>
    <dbReference type="NCBI Taxonomy" id="1006623"/>
    <lineage>
        <taxon>Bacteria</taxon>
        <taxon>Pseudomonadati</taxon>
        <taxon>Pseudomonadota</taxon>
        <taxon>Gammaproteobacteria</taxon>
        <taxon>Aeromonadales</taxon>
        <taxon>Aeromonadaceae</taxon>
        <taxon>Aeromonas</taxon>
    </lineage>
</organism>
<reference evidence="2 3" key="1">
    <citation type="submission" date="2017-11" db="EMBL/GenBank/DDBJ databases">
        <title>Draft genome sequence of environmental isolate Aeromonas cavernicola sp. nov. MDC 2508.</title>
        <authorList>
            <person name="Colston S.M."/>
            <person name="Navarro A."/>
            <person name="Martinez-Murcia A.J."/>
            <person name="Graf J."/>
        </authorList>
    </citation>
    <scope>NUCLEOTIDE SEQUENCE [LARGE SCALE GENOMIC DNA]</scope>
    <source>
        <strain evidence="2 3">MDC 2508</strain>
    </source>
</reference>
<evidence type="ECO:0000313" key="2">
    <source>
        <dbReference type="EMBL" id="PJG58294.1"/>
    </source>
</evidence>
<dbReference type="InterPro" id="IPR021501">
    <property type="entry name" value="DUF3157"/>
</dbReference>
<dbReference type="OrthoDB" id="5593708at2"/>
<sequence>MTYLPSLLLGLTLVPVMSQAAELTQLTLPNGRLVQLHDDFTWQYVVVKPAEQISTEVKTGNGDAAVVLTAQAKADPDLLSQAARDGVQVKLANMAGHESLTLTFLVSNSSKRNVVGITGWITLFSPEGVQLLRQEARFWVAENRLPETYLRHGQQRPSLAIVVPRPAGLTGNPLVRVEIDEVRFR</sequence>
<dbReference type="Pfam" id="PF11355">
    <property type="entry name" value="DUF3157"/>
    <property type="match status" value="1"/>
</dbReference>
<evidence type="ECO:0000256" key="1">
    <source>
        <dbReference type="SAM" id="SignalP"/>
    </source>
</evidence>
<feature type="chain" id="PRO_5014180526" evidence="1">
    <location>
        <begin position="21"/>
        <end position="185"/>
    </location>
</feature>
<dbReference type="RefSeq" id="WP_100294642.1">
    <property type="nucleotide sequence ID" value="NZ_PGGC01000123.1"/>
</dbReference>
<keyword evidence="1" id="KW-0732">Signal</keyword>
<dbReference type="Proteomes" id="UP000235861">
    <property type="component" value="Unassembled WGS sequence"/>
</dbReference>
<keyword evidence="3" id="KW-1185">Reference proteome</keyword>
<feature type="signal peptide" evidence="1">
    <location>
        <begin position="1"/>
        <end position="20"/>
    </location>
</feature>